<evidence type="ECO:0000256" key="1">
    <source>
        <dbReference type="SAM" id="MobiDB-lite"/>
    </source>
</evidence>
<evidence type="ECO:0000313" key="4">
    <source>
        <dbReference type="EMBL" id="MBJ7597868.1"/>
    </source>
</evidence>
<feature type="domain" description="DUF4190" evidence="3">
    <location>
        <begin position="33"/>
        <end position="96"/>
    </location>
</feature>
<dbReference type="AlphaFoldDB" id="A0A934K734"/>
<dbReference type="Pfam" id="PF13828">
    <property type="entry name" value="DUF4190"/>
    <property type="match status" value="1"/>
</dbReference>
<evidence type="ECO:0000256" key="2">
    <source>
        <dbReference type="SAM" id="Phobius"/>
    </source>
</evidence>
<feature type="transmembrane region" description="Helical" evidence="2">
    <location>
        <begin position="78"/>
        <end position="111"/>
    </location>
</feature>
<evidence type="ECO:0000259" key="3">
    <source>
        <dbReference type="Pfam" id="PF13828"/>
    </source>
</evidence>
<sequence>MAQYRPDDPPTTVPPPLPGQVGSLPIQRSVNSLAIVSLVAGIAGYIIPHPFIAGLIAIVTGHMARRQIRQTGESGSGLAMAGLILGYLHLVLSILLVGFIILVVMGVGAYVVSQGSRAG</sequence>
<reference evidence="4" key="1">
    <citation type="submission" date="2020-10" db="EMBL/GenBank/DDBJ databases">
        <title>Ca. Dormibacterota MAGs.</title>
        <authorList>
            <person name="Montgomery K."/>
        </authorList>
    </citation>
    <scope>NUCLEOTIDE SEQUENCE [LARGE SCALE GENOMIC DNA]</scope>
    <source>
        <strain evidence="4">SC8812_S17_10</strain>
    </source>
</reference>
<feature type="transmembrane region" description="Helical" evidence="2">
    <location>
        <begin position="33"/>
        <end position="58"/>
    </location>
</feature>
<proteinExistence type="predicted"/>
<gene>
    <name evidence="4" type="ORF">JF922_07250</name>
</gene>
<feature type="region of interest" description="Disordered" evidence="1">
    <location>
        <begin position="1"/>
        <end position="20"/>
    </location>
</feature>
<keyword evidence="2" id="KW-1133">Transmembrane helix</keyword>
<dbReference type="Proteomes" id="UP000612893">
    <property type="component" value="Unassembled WGS sequence"/>
</dbReference>
<keyword evidence="2" id="KW-0472">Membrane</keyword>
<feature type="compositionally biased region" description="Pro residues" evidence="1">
    <location>
        <begin position="9"/>
        <end position="18"/>
    </location>
</feature>
<name>A0A934K734_9BACT</name>
<evidence type="ECO:0000313" key="5">
    <source>
        <dbReference type="Proteomes" id="UP000612893"/>
    </source>
</evidence>
<dbReference type="InterPro" id="IPR025241">
    <property type="entry name" value="DUF4190"/>
</dbReference>
<organism evidence="4 5">
    <name type="scientific">Candidatus Nephthysia bennettiae</name>
    <dbReference type="NCBI Taxonomy" id="3127016"/>
    <lineage>
        <taxon>Bacteria</taxon>
        <taxon>Bacillati</taxon>
        <taxon>Candidatus Dormiibacterota</taxon>
        <taxon>Candidatus Dormibacteria</taxon>
        <taxon>Candidatus Dormibacterales</taxon>
        <taxon>Candidatus Dormibacteraceae</taxon>
        <taxon>Candidatus Nephthysia</taxon>
    </lineage>
</organism>
<keyword evidence="2" id="KW-0812">Transmembrane</keyword>
<dbReference type="EMBL" id="JAEKNR010000083">
    <property type="protein sequence ID" value="MBJ7597868.1"/>
    <property type="molecule type" value="Genomic_DNA"/>
</dbReference>
<protein>
    <submittedName>
        <fullName evidence="4">DUF4190 domain-containing protein</fullName>
    </submittedName>
</protein>
<comment type="caution">
    <text evidence="4">The sequence shown here is derived from an EMBL/GenBank/DDBJ whole genome shotgun (WGS) entry which is preliminary data.</text>
</comment>
<accession>A0A934K734</accession>
<keyword evidence="5" id="KW-1185">Reference proteome</keyword>